<dbReference type="Pfam" id="PF00293">
    <property type="entry name" value="NUDIX"/>
    <property type="match status" value="1"/>
</dbReference>
<dbReference type="AlphaFoldDB" id="A0A413R5M1"/>
<dbReference type="InterPro" id="IPR000086">
    <property type="entry name" value="NUDIX_hydrolase_dom"/>
</dbReference>
<dbReference type="EMBL" id="QSFD01000011">
    <property type="protein sequence ID" value="RHA17105.1"/>
    <property type="molecule type" value="Genomic_DNA"/>
</dbReference>
<keyword evidence="2 3" id="KW-0378">Hydrolase</keyword>
<evidence type="ECO:0000259" key="4">
    <source>
        <dbReference type="PROSITE" id="PS51462"/>
    </source>
</evidence>
<sequence length="170" mass="19267">MDEWLKTRNLPLHFISVAGLVYKGDEVLLIKSKRRGWEIPGGVVEQGEDIMSGLKREIFEESGIVAEPEKFVGIYQRLNTKDGYGPLEGMILPPVVNLTFICKYIDGNENVSDESIEVGWFTPNIAKEKITAPDIKKKVCDMLEFDGKQHFSTFENIDSKIKFISDILVK</sequence>
<organism evidence="5 6">
    <name type="scientific">Eubacterium ventriosum</name>
    <dbReference type="NCBI Taxonomy" id="39496"/>
    <lineage>
        <taxon>Bacteria</taxon>
        <taxon>Bacillati</taxon>
        <taxon>Bacillota</taxon>
        <taxon>Clostridia</taxon>
        <taxon>Eubacteriales</taxon>
        <taxon>Eubacteriaceae</taxon>
        <taxon>Eubacterium</taxon>
    </lineage>
</organism>
<dbReference type="SUPFAM" id="SSF55811">
    <property type="entry name" value="Nudix"/>
    <property type="match status" value="1"/>
</dbReference>
<evidence type="ECO:0000313" key="6">
    <source>
        <dbReference type="Proteomes" id="UP000284779"/>
    </source>
</evidence>
<dbReference type="PROSITE" id="PS51462">
    <property type="entry name" value="NUDIX"/>
    <property type="match status" value="1"/>
</dbReference>
<dbReference type="RefSeq" id="WP_117971380.1">
    <property type="nucleotide sequence ID" value="NZ_QSFD01000011.1"/>
</dbReference>
<evidence type="ECO:0000256" key="2">
    <source>
        <dbReference type="ARBA" id="ARBA00022801"/>
    </source>
</evidence>
<keyword evidence="6" id="KW-1185">Reference proteome</keyword>
<protein>
    <submittedName>
        <fullName evidence="5">NUDIX domain-containing protein</fullName>
    </submittedName>
</protein>
<name>A0A413R5M1_9FIRM</name>
<dbReference type="InterPro" id="IPR020084">
    <property type="entry name" value="NUDIX_hydrolase_CS"/>
</dbReference>
<dbReference type="Proteomes" id="UP000284779">
    <property type="component" value="Unassembled WGS sequence"/>
</dbReference>
<dbReference type="Gene3D" id="3.90.79.10">
    <property type="entry name" value="Nucleoside Triphosphate Pyrophosphohydrolase"/>
    <property type="match status" value="1"/>
</dbReference>
<dbReference type="PANTHER" id="PTHR43736">
    <property type="entry name" value="ADP-RIBOSE PYROPHOSPHATASE"/>
    <property type="match status" value="1"/>
</dbReference>
<dbReference type="PRINTS" id="PR00502">
    <property type="entry name" value="NUDIXFAMILY"/>
</dbReference>
<accession>A0A413R5M1</accession>
<dbReference type="PROSITE" id="PS00893">
    <property type="entry name" value="NUDIX_BOX"/>
    <property type="match status" value="1"/>
</dbReference>
<reference evidence="5 6" key="1">
    <citation type="submission" date="2018-08" db="EMBL/GenBank/DDBJ databases">
        <title>A genome reference for cultivated species of the human gut microbiota.</title>
        <authorList>
            <person name="Zou Y."/>
            <person name="Xue W."/>
            <person name="Luo G."/>
        </authorList>
    </citation>
    <scope>NUCLEOTIDE SEQUENCE [LARGE SCALE GENOMIC DNA]</scope>
    <source>
        <strain evidence="5 6">AM44-11BH</strain>
    </source>
</reference>
<dbReference type="InterPro" id="IPR020476">
    <property type="entry name" value="Nudix_hydrolase"/>
</dbReference>
<dbReference type="InterPro" id="IPR015797">
    <property type="entry name" value="NUDIX_hydrolase-like_dom_sf"/>
</dbReference>
<proteinExistence type="inferred from homology"/>
<evidence type="ECO:0000313" key="5">
    <source>
        <dbReference type="EMBL" id="RHA17105.1"/>
    </source>
</evidence>
<dbReference type="GO" id="GO:0016787">
    <property type="term" value="F:hydrolase activity"/>
    <property type="evidence" value="ECO:0007669"/>
    <property type="project" value="UniProtKB-KW"/>
</dbReference>
<evidence type="ECO:0000256" key="3">
    <source>
        <dbReference type="RuleBase" id="RU003476"/>
    </source>
</evidence>
<comment type="similarity">
    <text evidence="1 3">Belongs to the Nudix hydrolase family.</text>
</comment>
<gene>
    <name evidence="5" type="ORF">DW944_10445</name>
</gene>
<comment type="caution">
    <text evidence="5">The sequence shown here is derived from an EMBL/GenBank/DDBJ whole genome shotgun (WGS) entry which is preliminary data.</text>
</comment>
<feature type="domain" description="Nudix hydrolase" evidence="4">
    <location>
        <begin position="12"/>
        <end position="144"/>
    </location>
</feature>
<evidence type="ECO:0000256" key="1">
    <source>
        <dbReference type="ARBA" id="ARBA00005582"/>
    </source>
</evidence>
<dbReference type="PANTHER" id="PTHR43736:SF1">
    <property type="entry name" value="DIHYDRONEOPTERIN TRIPHOSPHATE DIPHOSPHATASE"/>
    <property type="match status" value="1"/>
</dbReference>